<proteinExistence type="predicted"/>
<dbReference type="AlphaFoldDB" id="A0A6J7GPD6"/>
<evidence type="ECO:0000313" key="1">
    <source>
        <dbReference type="EMBL" id="CAB4908558.1"/>
    </source>
</evidence>
<protein>
    <submittedName>
        <fullName evidence="1">Unannotated protein</fullName>
    </submittedName>
</protein>
<reference evidence="1" key="1">
    <citation type="submission" date="2020-05" db="EMBL/GenBank/DDBJ databases">
        <authorList>
            <person name="Chiriac C."/>
            <person name="Salcher M."/>
            <person name="Ghai R."/>
            <person name="Kavagutti S V."/>
        </authorList>
    </citation>
    <scope>NUCLEOTIDE SEQUENCE</scope>
</reference>
<dbReference type="Pfam" id="PF11452">
    <property type="entry name" value="DUF3000"/>
    <property type="match status" value="1"/>
</dbReference>
<accession>A0A6J7GPD6</accession>
<gene>
    <name evidence="1" type="ORF">UFOPK3516_01344</name>
</gene>
<sequence length="171" mass="18150">MRPEVVIGGIPSPTKIAQHSVAMSADVHPLGSDEPPLGTGRFILMYDPDQMTTWGGAFRIVCFAQAPLDSEIALDPLLSGVTWSWLVDALDTPQSPYANASGTATRVLSQGFGELADQGETAHIELRASWSPSGHDLHGHVSAWVSLLCLLAGLPPTADAVSMDAHKRERG</sequence>
<organism evidence="1">
    <name type="scientific">freshwater metagenome</name>
    <dbReference type="NCBI Taxonomy" id="449393"/>
    <lineage>
        <taxon>unclassified sequences</taxon>
        <taxon>metagenomes</taxon>
        <taxon>ecological metagenomes</taxon>
    </lineage>
</organism>
<dbReference type="EMBL" id="CAFBMB010000137">
    <property type="protein sequence ID" value="CAB4908558.1"/>
    <property type="molecule type" value="Genomic_DNA"/>
</dbReference>
<name>A0A6J7GPD6_9ZZZZ</name>
<dbReference type="InterPro" id="IPR021555">
    <property type="entry name" value="DUF3000"/>
</dbReference>